<reference evidence="3" key="1">
    <citation type="journal article" date="2019" name="Int. J. Syst. Evol. Microbiol.">
        <title>The Global Catalogue of Microorganisms (GCM) 10K type strain sequencing project: providing services to taxonomists for standard genome sequencing and annotation.</title>
        <authorList>
            <consortium name="The Broad Institute Genomics Platform"/>
            <consortium name="The Broad Institute Genome Sequencing Center for Infectious Disease"/>
            <person name="Wu L."/>
            <person name="Ma J."/>
        </authorList>
    </citation>
    <scope>NUCLEOTIDE SEQUENCE [LARGE SCALE GENOMIC DNA]</scope>
    <source>
        <strain evidence="3">CGMCC 1.13574</strain>
    </source>
</reference>
<accession>A0ABW4ZS74</accession>
<proteinExistence type="predicted"/>
<dbReference type="RefSeq" id="WP_386043882.1">
    <property type="nucleotide sequence ID" value="NZ_JBHUIO010000002.1"/>
</dbReference>
<gene>
    <name evidence="2" type="ORF">ACFSOY_02160</name>
</gene>
<keyword evidence="1" id="KW-1133">Transmembrane helix</keyword>
<dbReference type="InterPro" id="IPR020139">
    <property type="entry name" value="DUF2642"/>
</dbReference>
<comment type="caution">
    <text evidence="2">The sequence shown here is derived from an EMBL/GenBank/DDBJ whole genome shotgun (WGS) entry which is preliminary data.</text>
</comment>
<protein>
    <submittedName>
        <fullName evidence="2">DUF2642 domain-containing protein</fullName>
    </submittedName>
</protein>
<sequence length="99" mass="11358">MAVSPQYARSLVGQWVDCQTPSGMRTGILREVRPDGIVLDMQGGNTAGYADGQKELEVEYADQGAESQQENVFFRPFFNPFFFIPFFLLLAIRRRRFFI</sequence>
<dbReference type="Proteomes" id="UP001597343">
    <property type="component" value="Unassembled WGS sequence"/>
</dbReference>
<organism evidence="2 3">
    <name type="scientific">Tumebacillus lipolyticus</name>
    <dbReference type="NCBI Taxonomy" id="1280370"/>
    <lineage>
        <taxon>Bacteria</taxon>
        <taxon>Bacillati</taxon>
        <taxon>Bacillota</taxon>
        <taxon>Bacilli</taxon>
        <taxon>Bacillales</taxon>
        <taxon>Alicyclobacillaceae</taxon>
        <taxon>Tumebacillus</taxon>
    </lineage>
</organism>
<keyword evidence="1" id="KW-0472">Membrane</keyword>
<evidence type="ECO:0000313" key="3">
    <source>
        <dbReference type="Proteomes" id="UP001597343"/>
    </source>
</evidence>
<name>A0ABW4ZS74_9BACL</name>
<dbReference type="EMBL" id="JBHUIO010000002">
    <property type="protein sequence ID" value="MFD2168822.1"/>
    <property type="molecule type" value="Genomic_DNA"/>
</dbReference>
<dbReference type="Pfam" id="PF10842">
    <property type="entry name" value="DUF2642"/>
    <property type="match status" value="1"/>
</dbReference>
<keyword evidence="1" id="KW-0812">Transmembrane</keyword>
<evidence type="ECO:0000256" key="1">
    <source>
        <dbReference type="SAM" id="Phobius"/>
    </source>
</evidence>
<evidence type="ECO:0000313" key="2">
    <source>
        <dbReference type="EMBL" id="MFD2168822.1"/>
    </source>
</evidence>
<keyword evidence="3" id="KW-1185">Reference proteome</keyword>
<feature type="transmembrane region" description="Helical" evidence="1">
    <location>
        <begin position="72"/>
        <end position="92"/>
    </location>
</feature>